<dbReference type="EMBL" id="BHZD01000001">
    <property type="protein sequence ID" value="GCD45135.1"/>
    <property type="molecule type" value="Genomic_DNA"/>
</dbReference>
<gene>
    <name evidence="2" type="ORF">GKJPGBOP_04856</name>
</gene>
<keyword evidence="3" id="KW-1185">Reference proteome</keyword>
<dbReference type="AlphaFoldDB" id="A0A401W776"/>
<evidence type="ECO:0008006" key="4">
    <source>
        <dbReference type="Google" id="ProtNLM"/>
    </source>
</evidence>
<dbReference type="GO" id="GO:0016491">
    <property type="term" value="F:oxidoreductase activity"/>
    <property type="evidence" value="ECO:0007669"/>
    <property type="project" value="UniProtKB-KW"/>
</dbReference>
<name>A0A401W776_STREY</name>
<evidence type="ECO:0000313" key="2">
    <source>
        <dbReference type="EMBL" id="GCD45135.1"/>
    </source>
</evidence>
<comment type="caution">
    <text evidence="2">The sequence shown here is derived from an EMBL/GenBank/DDBJ whole genome shotgun (WGS) entry which is preliminary data.</text>
</comment>
<reference evidence="2 3" key="1">
    <citation type="submission" date="2018-11" db="EMBL/GenBank/DDBJ databases">
        <title>Whole genome sequence of Streptomyces paromomycinus NBRC 15454(T).</title>
        <authorList>
            <person name="Komaki H."/>
            <person name="Tamura T."/>
        </authorList>
    </citation>
    <scope>NUCLEOTIDE SEQUENCE [LARGE SCALE GENOMIC DNA]</scope>
    <source>
        <strain evidence="2 3">NBRC 15454</strain>
    </source>
</reference>
<evidence type="ECO:0000256" key="1">
    <source>
        <dbReference type="ARBA" id="ARBA00023002"/>
    </source>
</evidence>
<organism evidence="2 3">
    <name type="scientific">Streptomyces paromomycinus</name>
    <name type="common">Streptomyces rimosus subsp. paromomycinus</name>
    <dbReference type="NCBI Taxonomy" id="92743"/>
    <lineage>
        <taxon>Bacteria</taxon>
        <taxon>Bacillati</taxon>
        <taxon>Actinomycetota</taxon>
        <taxon>Actinomycetes</taxon>
        <taxon>Kitasatosporales</taxon>
        <taxon>Streptomycetaceae</taxon>
        <taxon>Streptomyces</taxon>
    </lineage>
</organism>
<dbReference type="RefSeq" id="WP_125055795.1">
    <property type="nucleotide sequence ID" value="NZ_BHZD01000001.1"/>
</dbReference>
<keyword evidence="1" id="KW-0560">Oxidoreductase</keyword>
<evidence type="ECO:0000313" key="3">
    <source>
        <dbReference type="Proteomes" id="UP000286746"/>
    </source>
</evidence>
<sequence length="351" mass="37483">MDLSSGILDEALERLHTSGPEFEGFLANHGPMAVEALVRHGQAGSVHRWLDHYATKLAEVPSPQETVSDADWRAALGDPRRVTDWTAYFSRLVAERPWRDVLAEWWPRLLPGIAGAATHPVIRVGHVVRTLLEDGEEAPRVAELAHALGYWAARHTTLPVTVHPAGTASPDEALAALPRIADQRVLPLDGLAQLPGTPGWTSAADSLRVPYEDPDAVREQLAALVRAAVHRYLDHGHGNGVLMVHTATAPNAVLRTLPALPRELWAMSLGAAWAASAAITSVYGAGEALPPLEGAGTLVPEDVFERSARHGDEHVIKMTDTALDVAASAADGDDRALAAAVRAQRLISAVS</sequence>
<accession>A0A401W776</accession>
<protein>
    <recommendedName>
        <fullName evidence="4">DUF4243 domain-containing protein</fullName>
    </recommendedName>
</protein>
<proteinExistence type="predicted"/>
<dbReference type="Pfam" id="PF14027">
    <property type="entry name" value="Questin_oxidase"/>
    <property type="match status" value="1"/>
</dbReference>
<dbReference type="Proteomes" id="UP000286746">
    <property type="component" value="Unassembled WGS sequence"/>
</dbReference>
<dbReference type="InterPro" id="IPR025337">
    <property type="entry name" value="Questin_oxidase-like"/>
</dbReference>